<keyword evidence="4" id="KW-0206">Cytoskeleton</keyword>
<protein>
    <submittedName>
        <fullName evidence="5">Uncharacterized protein</fullName>
    </submittedName>
</protein>
<gene>
    <name evidence="5" type="ORF">KUTeg_023969</name>
</gene>
<evidence type="ECO:0000256" key="1">
    <source>
        <dbReference type="ARBA" id="ARBA00004245"/>
    </source>
</evidence>
<reference evidence="5 6" key="1">
    <citation type="submission" date="2022-12" db="EMBL/GenBank/DDBJ databases">
        <title>Chromosome-level genome of Tegillarca granosa.</title>
        <authorList>
            <person name="Kim J."/>
        </authorList>
    </citation>
    <scope>NUCLEOTIDE SEQUENCE [LARGE SCALE GENOMIC DNA]</scope>
    <source>
        <strain evidence="5">Teg-2019</strain>
        <tissue evidence="5">Adductor muscle</tissue>
    </source>
</reference>
<comment type="similarity">
    <text evidence="2">Belongs to the thymosin beta family.</text>
</comment>
<evidence type="ECO:0000256" key="4">
    <source>
        <dbReference type="ARBA" id="ARBA00023212"/>
    </source>
</evidence>
<name>A0ABQ9DW00_TEGGR</name>
<dbReference type="Pfam" id="PF01290">
    <property type="entry name" value="Thymosin"/>
    <property type="match status" value="1"/>
</dbReference>
<dbReference type="Proteomes" id="UP001217089">
    <property type="component" value="Unassembled WGS sequence"/>
</dbReference>
<evidence type="ECO:0000313" key="6">
    <source>
        <dbReference type="Proteomes" id="UP001217089"/>
    </source>
</evidence>
<keyword evidence="3" id="KW-0963">Cytoplasm</keyword>
<comment type="caution">
    <text evidence="5">The sequence shown here is derived from an EMBL/GenBank/DDBJ whole genome shotgun (WGS) entry which is preliminary data.</text>
</comment>
<dbReference type="EMBL" id="JARBDR010000923">
    <property type="protein sequence ID" value="KAJ8297438.1"/>
    <property type="molecule type" value="Genomic_DNA"/>
</dbReference>
<keyword evidence="6" id="KW-1185">Reference proteome</keyword>
<evidence type="ECO:0000313" key="5">
    <source>
        <dbReference type="EMBL" id="KAJ8297438.1"/>
    </source>
</evidence>
<evidence type="ECO:0000256" key="2">
    <source>
        <dbReference type="ARBA" id="ARBA00009511"/>
    </source>
</evidence>
<proteinExistence type="inferred from homology"/>
<accession>A0ABQ9DW00</accession>
<dbReference type="InterPro" id="IPR001152">
    <property type="entry name" value="Beta-thymosin"/>
</dbReference>
<comment type="subcellular location">
    <subcellularLocation>
        <location evidence="1">Cytoplasm</location>
        <location evidence="1">Cytoskeleton</location>
    </subcellularLocation>
</comment>
<dbReference type="Gene3D" id="1.20.5.520">
    <property type="entry name" value="Single helix bin"/>
    <property type="match status" value="1"/>
</dbReference>
<organism evidence="5 6">
    <name type="scientific">Tegillarca granosa</name>
    <name type="common">Malaysian cockle</name>
    <name type="synonym">Anadara granosa</name>
    <dbReference type="NCBI Taxonomy" id="220873"/>
    <lineage>
        <taxon>Eukaryota</taxon>
        <taxon>Metazoa</taxon>
        <taxon>Spiralia</taxon>
        <taxon>Lophotrochozoa</taxon>
        <taxon>Mollusca</taxon>
        <taxon>Bivalvia</taxon>
        <taxon>Autobranchia</taxon>
        <taxon>Pteriomorphia</taxon>
        <taxon>Arcoida</taxon>
        <taxon>Arcoidea</taxon>
        <taxon>Arcidae</taxon>
        <taxon>Tegillarca</taxon>
    </lineage>
</organism>
<evidence type="ECO:0000256" key="3">
    <source>
        <dbReference type="ARBA" id="ARBA00022490"/>
    </source>
</evidence>
<dbReference type="InterPro" id="IPR038386">
    <property type="entry name" value="Beta-thymosin_sf"/>
</dbReference>
<sequence>MRQASLAKLLVLIAKGKNLIGEINNCCNDPPDKGTTYRHYCKDVDTIEVCLEFLNFQLLTSLLSKYSYAMLEYPYPMCPYVMEVPLCYGSDPYAMVVPLCYGSDPYAMVVPLCYRSDPYAMCFLRQGSEPVHLQNCGSASRIISNNNTFRFERGKRLMQNVNEFSSHKRGTVFLFFSIVDELMSTKAANPKLLGDIAKADPQKLHHVDTQEKNPLPSPDEHLFCITDPNP</sequence>